<evidence type="ECO:0000256" key="5">
    <source>
        <dbReference type="PROSITE-ProRule" id="PRU00742"/>
    </source>
</evidence>
<keyword evidence="1" id="KW-0479">Metal-binding</keyword>
<dbReference type="PANTHER" id="PTHR11358:SF35">
    <property type="entry name" value="FORMIMIDOYLGLUTAMASE"/>
    <property type="match status" value="1"/>
</dbReference>
<dbReference type="CDD" id="cd09988">
    <property type="entry name" value="Formimidoylglutamase"/>
    <property type="match status" value="1"/>
</dbReference>
<comment type="similarity">
    <text evidence="5">Belongs to the arginase family.</text>
</comment>
<evidence type="ECO:0000256" key="4">
    <source>
        <dbReference type="ARBA" id="ARBA00023211"/>
    </source>
</evidence>
<dbReference type="PROSITE" id="PS51409">
    <property type="entry name" value="ARGINASE_2"/>
    <property type="match status" value="1"/>
</dbReference>
<evidence type="ECO:0000313" key="7">
    <source>
        <dbReference type="Proteomes" id="UP000287823"/>
    </source>
</evidence>
<keyword evidence="2" id="KW-0378">Hydrolase</keyword>
<dbReference type="GO" id="GO:0033389">
    <property type="term" value="P:putrescine biosynthetic process from arginine, via agmatine"/>
    <property type="evidence" value="ECO:0007669"/>
    <property type="project" value="TreeGrafter"/>
</dbReference>
<dbReference type="AlphaFoldDB" id="A0A432WF47"/>
<dbReference type="PANTHER" id="PTHR11358">
    <property type="entry name" value="ARGINASE/AGMATINASE"/>
    <property type="match status" value="1"/>
</dbReference>
<name>A0A432WF47_9GAMM</name>
<gene>
    <name evidence="6" type="ORF">CWE14_09535</name>
</gene>
<keyword evidence="3" id="KW-0369">Histidine metabolism</keyword>
<evidence type="ECO:0000256" key="1">
    <source>
        <dbReference type="ARBA" id="ARBA00022723"/>
    </source>
</evidence>
<dbReference type="SUPFAM" id="SSF52768">
    <property type="entry name" value="Arginase/deacetylase"/>
    <property type="match status" value="1"/>
</dbReference>
<dbReference type="Proteomes" id="UP000287823">
    <property type="component" value="Unassembled WGS sequence"/>
</dbReference>
<proteinExistence type="inferred from homology"/>
<dbReference type="GO" id="GO:0006547">
    <property type="term" value="P:L-histidine metabolic process"/>
    <property type="evidence" value="ECO:0007669"/>
    <property type="project" value="UniProtKB-KW"/>
</dbReference>
<evidence type="ECO:0000256" key="2">
    <source>
        <dbReference type="ARBA" id="ARBA00022801"/>
    </source>
</evidence>
<dbReference type="InterPro" id="IPR023696">
    <property type="entry name" value="Ureohydrolase_dom_sf"/>
</dbReference>
<accession>A0A432WF47</accession>
<dbReference type="Pfam" id="PF00491">
    <property type="entry name" value="Arginase"/>
    <property type="match status" value="1"/>
</dbReference>
<dbReference type="EMBL" id="PIPO01000004">
    <property type="protein sequence ID" value="RUO32381.1"/>
    <property type="molecule type" value="Genomic_DNA"/>
</dbReference>
<protein>
    <submittedName>
        <fullName evidence="6">Arginase</fullName>
    </submittedName>
</protein>
<evidence type="ECO:0000313" key="6">
    <source>
        <dbReference type="EMBL" id="RUO32381.1"/>
    </source>
</evidence>
<dbReference type="GO" id="GO:0008783">
    <property type="term" value="F:agmatinase activity"/>
    <property type="evidence" value="ECO:0007669"/>
    <property type="project" value="TreeGrafter"/>
</dbReference>
<evidence type="ECO:0000256" key="3">
    <source>
        <dbReference type="ARBA" id="ARBA00022808"/>
    </source>
</evidence>
<reference evidence="6 7" key="1">
    <citation type="journal article" date="2011" name="Front. Microbiol.">
        <title>Genomic signatures of strain selection and enhancement in Bacillus atrophaeus var. globigii, a historical biowarfare simulant.</title>
        <authorList>
            <person name="Gibbons H.S."/>
            <person name="Broomall S.M."/>
            <person name="McNew L.A."/>
            <person name="Daligault H."/>
            <person name="Chapman C."/>
            <person name="Bruce D."/>
            <person name="Karavis M."/>
            <person name="Krepps M."/>
            <person name="McGregor P.A."/>
            <person name="Hong C."/>
            <person name="Park K.H."/>
            <person name="Akmal A."/>
            <person name="Feldman A."/>
            <person name="Lin J.S."/>
            <person name="Chang W.E."/>
            <person name="Higgs B.W."/>
            <person name="Demirev P."/>
            <person name="Lindquist J."/>
            <person name="Liem A."/>
            <person name="Fochler E."/>
            <person name="Read T.D."/>
            <person name="Tapia R."/>
            <person name="Johnson S."/>
            <person name="Bishop-Lilly K.A."/>
            <person name="Detter C."/>
            <person name="Han C."/>
            <person name="Sozhamannan S."/>
            <person name="Rosenzweig C.N."/>
            <person name="Skowronski E.W."/>
        </authorList>
    </citation>
    <scope>NUCLEOTIDE SEQUENCE [LARGE SCALE GENOMIC DNA]</scope>
    <source>
        <strain evidence="6 7">Y4G10-17</strain>
    </source>
</reference>
<dbReference type="GO" id="GO:0046872">
    <property type="term" value="F:metal ion binding"/>
    <property type="evidence" value="ECO:0007669"/>
    <property type="project" value="UniProtKB-KW"/>
</dbReference>
<keyword evidence="4" id="KW-0464">Manganese</keyword>
<dbReference type="RefSeq" id="WP_126799165.1">
    <property type="nucleotide sequence ID" value="NZ_PIPO01000004.1"/>
</dbReference>
<keyword evidence="7" id="KW-1185">Reference proteome</keyword>
<dbReference type="Gene3D" id="3.40.800.10">
    <property type="entry name" value="Ureohydrolase domain"/>
    <property type="match status" value="1"/>
</dbReference>
<dbReference type="InterPro" id="IPR006035">
    <property type="entry name" value="Ureohydrolase"/>
</dbReference>
<sequence>MAEYLRRTNPQPFVKTREQETKIGQAIACLREGDDFGDLLTSHLADGCKVALLGVPESIGPRANCGRGGSEGGWQAFLTSFLNLQATPAMPVHELLLLGHVDCDDLMAEAADLDAADAQDLNRLRELCAQVDQRVLQVLRPLFDAGYEVILIGGGHNNAYPLLTALYESQKQRCGSVNLDPHADFRPREGRHSGNGFSYAYMEGALSNYHVVSLHEGKNSATSLKQMADAGFSYHSIHRLYDMQFVDALEEVSALAKSWDQPTGIEVDVDAIMQAPASALNYTGVSMAQGYRFVSRLASLPQVHYVHLAEAAPARHPAGQEAGLMASGQLLTELTLAYLFGREQRGL</sequence>
<comment type="caution">
    <text evidence="6">The sequence shown here is derived from an EMBL/GenBank/DDBJ whole genome shotgun (WGS) entry which is preliminary data.</text>
</comment>
<organism evidence="6 7">
    <name type="scientific">Aliidiomarina soli</name>
    <dbReference type="NCBI Taxonomy" id="1928574"/>
    <lineage>
        <taxon>Bacteria</taxon>
        <taxon>Pseudomonadati</taxon>
        <taxon>Pseudomonadota</taxon>
        <taxon>Gammaproteobacteria</taxon>
        <taxon>Alteromonadales</taxon>
        <taxon>Idiomarinaceae</taxon>
        <taxon>Aliidiomarina</taxon>
    </lineage>
</organism>